<dbReference type="AlphaFoldDB" id="A0A7M1B157"/>
<gene>
    <name evidence="4" type="ORF">FJR45_05645</name>
</gene>
<keyword evidence="5" id="KW-1185">Reference proteome</keyword>
<dbReference type="GO" id="GO:1990281">
    <property type="term" value="C:efflux pump complex"/>
    <property type="evidence" value="ECO:0007669"/>
    <property type="project" value="TreeGrafter"/>
</dbReference>
<reference evidence="4 5" key="1">
    <citation type="submission" date="2019-06" db="EMBL/GenBank/DDBJ databases">
        <title>Sulfurimonas gotlandica sp. nov., a chemoautotrophic and psychrotolerant epsilonproteobacterium isolated from a pelagic redoxcline, and an emended description of the genus Sulfurimonas.</title>
        <authorList>
            <person name="Wang S."/>
            <person name="Jiang L."/>
            <person name="Shao Z."/>
        </authorList>
    </citation>
    <scope>NUCLEOTIDE SEQUENCE [LARGE SCALE GENOMIC DNA]</scope>
    <source>
        <strain evidence="4 5">S2-6</strain>
    </source>
</reference>
<dbReference type="EMBL" id="CP041235">
    <property type="protein sequence ID" value="QOP43461.1"/>
    <property type="molecule type" value="Genomic_DNA"/>
</dbReference>
<dbReference type="Pfam" id="PF25917">
    <property type="entry name" value="BSH_RND"/>
    <property type="match status" value="1"/>
</dbReference>
<feature type="domain" description="Multidrug resistance protein MdtA-like barrel-sandwich hybrid" evidence="3">
    <location>
        <begin position="66"/>
        <end position="202"/>
    </location>
</feature>
<organism evidence="4 5">
    <name type="scientific">Sulfurimonas sediminis</name>
    <dbReference type="NCBI Taxonomy" id="2590020"/>
    <lineage>
        <taxon>Bacteria</taxon>
        <taxon>Pseudomonadati</taxon>
        <taxon>Campylobacterota</taxon>
        <taxon>Epsilonproteobacteria</taxon>
        <taxon>Campylobacterales</taxon>
        <taxon>Sulfurimonadaceae</taxon>
        <taxon>Sulfurimonas</taxon>
    </lineage>
</organism>
<feature type="domain" description="Multidrug resistance protein MdtA-like alpha-helical hairpin" evidence="2">
    <location>
        <begin position="106"/>
        <end position="174"/>
    </location>
</feature>
<dbReference type="InterPro" id="IPR006143">
    <property type="entry name" value="RND_pump_MFP"/>
</dbReference>
<dbReference type="Gene3D" id="2.40.50.100">
    <property type="match status" value="1"/>
</dbReference>
<evidence type="ECO:0000259" key="3">
    <source>
        <dbReference type="Pfam" id="PF25917"/>
    </source>
</evidence>
<sequence>MKKIVLIIVGVLVAAGAGLFLKKQKEHVAALPAAKEYSKSVETTVAKEKSVSRKREFLAEVFSLKQAGIASKFTANIKKIYVHENDKVKKGELLVTLDDKDILANLTSLKAQKKALLLDLKNARDILQRNKKLYAIEAVSKEILDASNAKYQTTRSAVKSAEAKITQTKVQLNYLNLVAPFDGVIGSKLLDEGSIAPAGKPVVTLNTQKQKLTFSFSQNQVPIAEGQKVYLQKRLIGRVSKIYDDAKNALLVAEVTLQKRIDFANKSFVHIKVEIANAKGCSVPLNALLHTQEGVYVMQYQEGKFSKLAVDLLLEDNSAAVVSPCPKYRVALGSEAKLSMLPAYGKIIIDKAQTNEK</sequence>
<dbReference type="InterPro" id="IPR058624">
    <property type="entry name" value="MdtA-like_HH"/>
</dbReference>
<evidence type="ECO:0000256" key="1">
    <source>
        <dbReference type="ARBA" id="ARBA00009477"/>
    </source>
</evidence>
<dbReference type="InterPro" id="IPR058625">
    <property type="entry name" value="MdtA-like_BSH"/>
</dbReference>
<name>A0A7M1B157_9BACT</name>
<protein>
    <submittedName>
        <fullName evidence="4">Efflux RND transporter periplasmic adaptor subunit</fullName>
    </submittedName>
</protein>
<dbReference type="Pfam" id="PF25876">
    <property type="entry name" value="HH_MFP_RND"/>
    <property type="match status" value="1"/>
</dbReference>
<dbReference type="KEGG" id="ssei:FJR45_05645"/>
<dbReference type="Gene3D" id="1.10.287.470">
    <property type="entry name" value="Helix hairpin bin"/>
    <property type="match status" value="1"/>
</dbReference>
<dbReference type="GO" id="GO:0015562">
    <property type="term" value="F:efflux transmembrane transporter activity"/>
    <property type="evidence" value="ECO:0007669"/>
    <property type="project" value="TreeGrafter"/>
</dbReference>
<dbReference type="SUPFAM" id="SSF111369">
    <property type="entry name" value="HlyD-like secretion proteins"/>
    <property type="match status" value="1"/>
</dbReference>
<accession>A0A7M1B157</accession>
<dbReference type="Proteomes" id="UP000593719">
    <property type="component" value="Chromosome"/>
</dbReference>
<dbReference type="PANTHER" id="PTHR30469">
    <property type="entry name" value="MULTIDRUG RESISTANCE PROTEIN MDTA"/>
    <property type="match status" value="1"/>
</dbReference>
<evidence type="ECO:0000259" key="2">
    <source>
        <dbReference type="Pfam" id="PF25876"/>
    </source>
</evidence>
<dbReference type="PANTHER" id="PTHR30469:SF20">
    <property type="entry name" value="EFFLUX RND TRANSPORTER PERIPLASMIC ADAPTOR SUBUNIT"/>
    <property type="match status" value="1"/>
</dbReference>
<evidence type="ECO:0000313" key="5">
    <source>
        <dbReference type="Proteomes" id="UP000593719"/>
    </source>
</evidence>
<dbReference type="NCBIfam" id="TIGR01730">
    <property type="entry name" value="RND_mfp"/>
    <property type="match status" value="1"/>
</dbReference>
<evidence type="ECO:0000313" key="4">
    <source>
        <dbReference type="EMBL" id="QOP43461.1"/>
    </source>
</evidence>
<dbReference type="RefSeq" id="WP_193151746.1">
    <property type="nucleotide sequence ID" value="NZ_CP041235.1"/>
</dbReference>
<comment type="similarity">
    <text evidence="1">Belongs to the membrane fusion protein (MFP) (TC 8.A.1) family.</text>
</comment>
<proteinExistence type="inferred from homology"/>
<dbReference type="Gene3D" id="2.40.30.170">
    <property type="match status" value="1"/>
</dbReference>